<dbReference type="EMBL" id="CAUYUJ010016347">
    <property type="protein sequence ID" value="CAK0864252.1"/>
    <property type="molecule type" value="Genomic_DNA"/>
</dbReference>
<reference evidence="1" key="1">
    <citation type="submission" date="2023-10" db="EMBL/GenBank/DDBJ databases">
        <authorList>
            <person name="Chen Y."/>
            <person name="Shah S."/>
            <person name="Dougan E. K."/>
            <person name="Thang M."/>
            <person name="Chan C."/>
        </authorList>
    </citation>
    <scope>NUCLEOTIDE SEQUENCE [LARGE SCALE GENOMIC DNA]</scope>
</reference>
<feature type="non-terminal residue" evidence="1">
    <location>
        <position position="172"/>
    </location>
</feature>
<accession>A0ABN9UYD9</accession>
<name>A0ABN9UYD9_9DINO</name>
<comment type="caution">
    <text evidence="1">The sequence shown here is derived from an EMBL/GenBank/DDBJ whole genome shotgun (WGS) entry which is preliminary data.</text>
</comment>
<dbReference type="Proteomes" id="UP001189429">
    <property type="component" value="Unassembled WGS sequence"/>
</dbReference>
<gene>
    <name evidence="1" type="ORF">PCOR1329_LOCUS52186</name>
</gene>
<evidence type="ECO:0000313" key="2">
    <source>
        <dbReference type="Proteomes" id="UP001189429"/>
    </source>
</evidence>
<organism evidence="1 2">
    <name type="scientific">Prorocentrum cordatum</name>
    <dbReference type="NCBI Taxonomy" id="2364126"/>
    <lineage>
        <taxon>Eukaryota</taxon>
        <taxon>Sar</taxon>
        <taxon>Alveolata</taxon>
        <taxon>Dinophyceae</taxon>
        <taxon>Prorocentrales</taxon>
        <taxon>Prorocentraceae</taxon>
        <taxon>Prorocentrum</taxon>
    </lineage>
</organism>
<protein>
    <submittedName>
        <fullName evidence="1">Uncharacterized protein</fullName>
    </submittedName>
</protein>
<proteinExistence type="predicted"/>
<evidence type="ECO:0000313" key="1">
    <source>
        <dbReference type="EMBL" id="CAK0864252.1"/>
    </source>
</evidence>
<keyword evidence="2" id="KW-1185">Reference proteome</keyword>
<sequence>PRHAIPMSIRAETRVEICKCVSTMIGRSGPTVRRLHDAGNDNYAVVMAIIQKSLHGQARYLGGDFVVVPSRAIEHKLAHAGVGGRAIVSRGTTRQFPCLIDPRTAVCTRHRNVTSMDLPRRVAKAHGPSGLCTLGRAAYFLGRPVIREPRAMGLPRASAADIGDIVEALFAL</sequence>
<feature type="non-terminal residue" evidence="1">
    <location>
        <position position="1"/>
    </location>
</feature>